<protein>
    <recommendedName>
        <fullName evidence="3">Calcineurin-like phosphoesterase domain-containing protein</fullName>
    </recommendedName>
</protein>
<evidence type="ECO:0000313" key="2">
    <source>
        <dbReference type="Proteomes" id="UP001207930"/>
    </source>
</evidence>
<keyword evidence="2" id="KW-1185">Reference proteome</keyword>
<dbReference type="EMBL" id="JAPDDS010000006">
    <property type="protein sequence ID" value="MCW1885458.1"/>
    <property type="molecule type" value="Genomic_DNA"/>
</dbReference>
<comment type="caution">
    <text evidence="1">The sequence shown here is derived from an EMBL/GenBank/DDBJ whole genome shotgun (WGS) entry which is preliminary data.</text>
</comment>
<name>A0ABT3FPG1_9BACT</name>
<sequence length="134" mass="14887">MAAFLASDGMAGNDGLIDFRDCVTLLPEDRYQRIVGNHDELADDPVSSGFDEYHLVTRVCDVFDRALLDGQDGEGFLHYLVLGDEPPARPHDDRLSDEDAKAKFPRLHARYGHLLRPRTTGHVVKGVTLDDLLG</sequence>
<evidence type="ECO:0008006" key="3">
    <source>
        <dbReference type="Google" id="ProtNLM"/>
    </source>
</evidence>
<dbReference type="RefSeq" id="WP_264501415.1">
    <property type="nucleotide sequence ID" value="NZ_JAPDDS010000006.1"/>
</dbReference>
<organism evidence="1 2">
    <name type="scientific">Luteolibacter flavescens</name>
    <dbReference type="NCBI Taxonomy" id="1859460"/>
    <lineage>
        <taxon>Bacteria</taxon>
        <taxon>Pseudomonadati</taxon>
        <taxon>Verrucomicrobiota</taxon>
        <taxon>Verrucomicrobiia</taxon>
        <taxon>Verrucomicrobiales</taxon>
        <taxon>Verrucomicrobiaceae</taxon>
        <taxon>Luteolibacter</taxon>
    </lineage>
</organism>
<dbReference type="Proteomes" id="UP001207930">
    <property type="component" value="Unassembled WGS sequence"/>
</dbReference>
<accession>A0ABT3FPG1</accession>
<reference evidence="1 2" key="1">
    <citation type="submission" date="2022-10" db="EMBL/GenBank/DDBJ databases">
        <title>Luteolibacter flavescens strain MCCC 1K03193, whole genome shotgun sequencing project.</title>
        <authorList>
            <person name="Zhao G."/>
            <person name="Shen L."/>
        </authorList>
    </citation>
    <scope>NUCLEOTIDE SEQUENCE [LARGE SCALE GENOMIC DNA]</scope>
    <source>
        <strain evidence="1 2">MCCC 1K03193</strain>
    </source>
</reference>
<evidence type="ECO:0000313" key="1">
    <source>
        <dbReference type="EMBL" id="MCW1885458.1"/>
    </source>
</evidence>
<proteinExistence type="predicted"/>
<gene>
    <name evidence="1" type="ORF">OKA04_12020</name>
</gene>